<gene>
    <name evidence="2" type="ORF">A6F49_02845</name>
</gene>
<keyword evidence="1" id="KW-1133">Transmembrane helix</keyword>
<proteinExistence type="predicted"/>
<evidence type="ECO:0000313" key="2">
    <source>
        <dbReference type="EMBL" id="OAV63109.1"/>
    </source>
</evidence>
<dbReference type="STRING" id="1837282.A6F49_02845"/>
<keyword evidence="1" id="KW-0472">Membrane</keyword>
<sequence length="97" mass="11181">MLAFFLVSPEFLLLVQDITGSNSQNVAGIEYIFEQHDNIIETVYWTAVAYVSLYTGVLFAVLAFSKVFQEQRDYAHRHAVLRDVIPILIAHSRRYDD</sequence>
<protein>
    <submittedName>
        <fullName evidence="2">Uncharacterized protein</fullName>
    </submittedName>
</protein>
<dbReference type="EMBL" id="LXEY01000003">
    <property type="protein sequence ID" value="OAV63109.1"/>
    <property type="molecule type" value="Genomic_DNA"/>
</dbReference>
<accession>A0A1B7M3J9</accession>
<keyword evidence="3" id="KW-1185">Reference proteome</keyword>
<dbReference type="OrthoDB" id="9961339at2"/>
<reference evidence="2 3" key="1">
    <citation type="submission" date="2016-04" db="EMBL/GenBank/DDBJ databases">
        <title>First whole genome shotgun sequence of the bacterium Enteractinococcus sp. strain UASWS1574.</title>
        <authorList>
            <person name="Crovadore J."/>
            <person name="Chablais R."/>
            <person name="Lefort F."/>
        </authorList>
    </citation>
    <scope>NUCLEOTIDE SEQUENCE [LARGE SCALE GENOMIC DNA]</scope>
    <source>
        <strain evidence="2 3">UASWS1574</strain>
    </source>
</reference>
<name>A0A1B7M3J9_9MICC</name>
<evidence type="ECO:0000313" key="3">
    <source>
        <dbReference type="Proteomes" id="UP000078292"/>
    </source>
</evidence>
<dbReference type="AlphaFoldDB" id="A0A1B7M3J9"/>
<keyword evidence="1" id="KW-0812">Transmembrane</keyword>
<dbReference type="Proteomes" id="UP000078292">
    <property type="component" value="Unassembled WGS sequence"/>
</dbReference>
<comment type="caution">
    <text evidence="2">The sequence shown here is derived from an EMBL/GenBank/DDBJ whole genome shotgun (WGS) entry which is preliminary data.</text>
</comment>
<evidence type="ECO:0000256" key="1">
    <source>
        <dbReference type="SAM" id="Phobius"/>
    </source>
</evidence>
<dbReference type="RefSeq" id="WP_043056669.1">
    <property type="nucleotide sequence ID" value="NZ_LXEY01000003.1"/>
</dbReference>
<organism evidence="2 3">
    <name type="scientific">Enteractinococcus helveticum</name>
    <dbReference type="NCBI Taxonomy" id="1837282"/>
    <lineage>
        <taxon>Bacteria</taxon>
        <taxon>Bacillati</taxon>
        <taxon>Actinomycetota</taxon>
        <taxon>Actinomycetes</taxon>
        <taxon>Micrococcales</taxon>
        <taxon>Micrococcaceae</taxon>
    </lineage>
</organism>
<feature type="transmembrane region" description="Helical" evidence="1">
    <location>
        <begin position="47"/>
        <end position="68"/>
    </location>
</feature>